<name>A0AA35U0K9_GEOBA</name>
<feature type="non-terminal residue" evidence="1">
    <location>
        <position position="1"/>
    </location>
</feature>
<organism evidence="1 2">
    <name type="scientific">Geodia barretti</name>
    <name type="common">Barrett's horny sponge</name>
    <dbReference type="NCBI Taxonomy" id="519541"/>
    <lineage>
        <taxon>Eukaryota</taxon>
        <taxon>Metazoa</taxon>
        <taxon>Porifera</taxon>
        <taxon>Demospongiae</taxon>
        <taxon>Heteroscleromorpha</taxon>
        <taxon>Tetractinellida</taxon>
        <taxon>Astrophorina</taxon>
        <taxon>Geodiidae</taxon>
        <taxon>Geodia</taxon>
    </lineage>
</organism>
<dbReference type="AlphaFoldDB" id="A0AA35U0K9"/>
<sequence>ELNSEIGTAKYPDGEYSLELILNSQDGRSKNFTHMFRVETLTAISSSAIEPLDFECFTQTNNVSVVVQAGANKEVNLHCLLDGVPQQTCGPSNMVLFRDVSQGLHTFTIIAEDLDGLVDKCDVHFEEDLDIACRGAYNPSQDVVHLACPTPYDVPVQDFVNGLYHLRVEAEDEFGNIDSQELTFSPPPPTATFVGCA</sequence>
<dbReference type="EMBL" id="CASHTH010004357">
    <property type="protein sequence ID" value="CAI8056467.1"/>
    <property type="molecule type" value="Genomic_DNA"/>
</dbReference>
<evidence type="ECO:0000313" key="2">
    <source>
        <dbReference type="Proteomes" id="UP001174909"/>
    </source>
</evidence>
<proteinExistence type="predicted"/>
<gene>
    <name evidence="1" type="ORF">GBAR_LOCUS30769</name>
</gene>
<comment type="caution">
    <text evidence="1">The sequence shown here is derived from an EMBL/GenBank/DDBJ whole genome shotgun (WGS) entry which is preliminary data.</text>
</comment>
<dbReference type="Proteomes" id="UP001174909">
    <property type="component" value="Unassembled WGS sequence"/>
</dbReference>
<accession>A0AA35U0K9</accession>
<keyword evidence="2" id="KW-1185">Reference proteome</keyword>
<protein>
    <submittedName>
        <fullName evidence="1">Uncharacterized protein</fullName>
    </submittedName>
</protein>
<reference evidence="1" key="1">
    <citation type="submission" date="2023-03" db="EMBL/GenBank/DDBJ databases">
        <authorList>
            <person name="Steffen K."/>
            <person name="Cardenas P."/>
        </authorList>
    </citation>
    <scope>NUCLEOTIDE SEQUENCE</scope>
</reference>
<evidence type="ECO:0000313" key="1">
    <source>
        <dbReference type="EMBL" id="CAI8056467.1"/>
    </source>
</evidence>